<feature type="domain" description="Carboxymuconolactone decarboxylase-like" evidence="1">
    <location>
        <begin position="130"/>
        <end position="202"/>
    </location>
</feature>
<dbReference type="PANTHER" id="PTHR33930">
    <property type="entry name" value="ALKYL HYDROPEROXIDE REDUCTASE AHPD"/>
    <property type="match status" value="1"/>
</dbReference>
<evidence type="ECO:0000259" key="1">
    <source>
        <dbReference type="Pfam" id="PF02627"/>
    </source>
</evidence>
<dbReference type="eggNOG" id="COG0599">
    <property type="taxonomic scope" value="Bacteria"/>
</dbReference>
<dbReference type="HOGENOM" id="CLU_1248442_0_0_5"/>
<dbReference type="GO" id="GO:0051920">
    <property type="term" value="F:peroxiredoxin activity"/>
    <property type="evidence" value="ECO:0007669"/>
    <property type="project" value="InterPro"/>
</dbReference>
<dbReference type="EMBL" id="CP009571">
    <property type="protein sequence ID" value="AIT08322.1"/>
    <property type="molecule type" value="Genomic_DNA"/>
</dbReference>
<reference evidence="2 3" key="1">
    <citation type="submission" date="2014-09" db="EMBL/GenBank/DDBJ databases">
        <title>Using Illumina technology Improving SMRT sequencing Genome Assembly by RASTools.</title>
        <authorList>
            <person name="Zhou Y."/>
            <person name="Ma T."/>
            <person name="Liu T."/>
        </authorList>
    </citation>
    <scope>NUCLEOTIDE SEQUENCE [LARGE SCALE GENOMIC DNA]</scope>
    <source>
        <strain evidence="2 3">ATCC 55669</strain>
    </source>
</reference>
<dbReference type="AlphaFoldDB" id="A0A097ELA0"/>
<dbReference type="Pfam" id="PF02627">
    <property type="entry name" value="CMD"/>
    <property type="match status" value="2"/>
</dbReference>
<evidence type="ECO:0000313" key="3">
    <source>
        <dbReference type="Proteomes" id="UP000033200"/>
    </source>
</evidence>
<dbReference type="Gene3D" id="1.20.1290.10">
    <property type="entry name" value="AhpD-like"/>
    <property type="match status" value="2"/>
</dbReference>
<protein>
    <submittedName>
        <fullName evidence="2">Gamma-carboxymuconolactone decarboxylase</fullName>
    </submittedName>
</protein>
<feature type="domain" description="Carboxymuconolactone decarboxylase-like" evidence="1">
    <location>
        <begin position="6"/>
        <end position="76"/>
    </location>
</feature>
<dbReference type="InterPro" id="IPR029032">
    <property type="entry name" value="AhpD-like"/>
</dbReference>
<name>A0A097ELA0_9SPHN</name>
<dbReference type="KEGG" id="stax:MC45_16525"/>
<accession>A0A097ELA0</accession>
<proteinExistence type="predicted"/>
<dbReference type="InterPro" id="IPR003779">
    <property type="entry name" value="CMD-like"/>
</dbReference>
<dbReference type="STRING" id="1549858.MC45_16525"/>
<dbReference type="Proteomes" id="UP000033200">
    <property type="component" value="Chromosome"/>
</dbReference>
<organism evidence="2 3">
    <name type="scientific">Sphingomonas taxi</name>
    <dbReference type="NCBI Taxonomy" id="1549858"/>
    <lineage>
        <taxon>Bacteria</taxon>
        <taxon>Pseudomonadati</taxon>
        <taxon>Pseudomonadota</taxon>
        <taxon>Alphaproteobacteria</taxon>
        <taxon>Sphingomonadales</taxon>
        <taxon>Sphingomonadaceae</taxon>
        <taxon>Sphingomonas</taxon>
    </lineage>
</organism>
<keyword evidence="3" id="KW-1185">Reference proteome</keyword>
<sequence length="222" mass="23710">MLAYSPAYVAAYLDFSVYAAERGALTPRFIELLYVATNCTPTHMFDRGLRNHARQALAMGVTRDELLSVAATVSAMGIHSYLLTAQAVTDLVPEAGTEADPHAIQRAFDAHAALFGEVLDDVDVAVRVDPDFYLHWLNFVAAPVRGAKAGLSAKEAHLISLAVHAQCTQLNAAGVRHHARAAIAHGASVEEVLDVGRLISSMGIHAMVFALPIINDLTGLDS</sequence>
<gene>
    <name evidence="2" type="ORF">MC45_16525</name>
</gene>
<dbReference type="PANTHER" id="PTHR33930:SF2">
    <property type="entry name" value="BLR3452 PROTEIN"/>
    <property type="match status" value="1"/>
</dbReference>
<dbReference type="SUPFAM" id="SSF69118">
    <property type="entry name" value="AhpD-like"/>
    <property type="match status" value="1"/>
</dbReference>
<evidence type="ECO:0000313" key="2">
    <source>
        <dbReference type="EMBL" id="AIT08322.1"/>
    </source>
</evidence>